<dbReference type="EMBL" id="MDYQ01000386">
    <property type="protein sequence ID" value="PRP75428.1"/>
    <property type="molecule type" value="Genomic_DNA"/>
</dbReference>
<comment type="caution">
    <text evidence="1">The sequence shown here is derived from an EMBL/GenBank/DDBJ whole genome shotgun (WGS) entry which is preliminary data.</text>
</comment>
<evidence type="ECO:0000313" key="2">
    <source>
        <dbReference type="Proteomes" id="UP000241769"/>
    </source>
</evidence>
<protein>
    <submittedName>
        <fullName evidence="1">Uncharacterized protein</fullName>
    </submittedName>
</protein>
<accession>A0A2P6MUN3</accession>
<evidence type="ECO:0000313" key="1">
    <source>
        <dbReference type="EMBL" id="PRP75428.1"/>
    </source>
</evidence>
<proteinExistence type="predicted"/>
<dbReference type="AlphaFoldDB" id="A0A2P6MUN3"/>
<sequence>MTKPLLPWLEFRGDKVRLECTSYRDVHTFWHVVNNSSTDTTRQTILALAIYYGHTPGHDG</sequence>
<name>A0A2P6MUN3_9EUKA</name>
<reference evidence="1 2" key="1">
    <citation type="journal article" date="2018" name="Genome Biol. Evol.">
        <title>Multiple Roots of Fruiting Body Formation in Amoebozoa.</title>
        <authorList>
            <person name="Hillmann F."/>
            <person name="Forbes G."/>
            <person name="Novohradska S."/>
            <person name="Ferling I."/>
            <person name="Riege K."/>
            <person name="Groth M."/>
            <person name="Westermann M."/>
            <person name="Marz M."/>
            <person name="Spaller T."/>
            <person name="Winckler T."/>
            <person name="Schaap P."/>
            <person name="Glockner G."/>
        </authorList>
    </citation>
    <scope>NUCLEOTIDE SEQUENCE [LARGE SCALE GENOMIC DNA]</scope>
    <source>
        <strain evidence="1 2">Jena</strain>
    </source>
</reference>
<organism evidence="1 2">
    <name type="scientific">Planoprotostelium fungivorum</name>
    <dbReference type="NCBI Taxonomy" id="1890364"/>
    <lineage>
        <taxon>Eukaryota</taxon>
        <taxon>Amoebozoa</taxon>
        <taxon>Evosea</taxon>
        <taxon>Variosea</taxon>
        <taxon>Cavosteliida</taxon>
        <taxon>Cavosteliaceae</taxon>
        <taxon>Planoprotostelium</taxon>
    </lineage>
</organism>
<dbReference type="Proteomes" id="UP000241769">
    <property type="component" value="Unassembled WGS sequence"/>
</dbReference>
<gene>
    <name evidence="1" type="ORF">PROFUN_15701</name>
</gene>
<dbReference type="InParanoid" id="A0A2P6MUN3"/>
<keyword evidence="2" id="KW-1185">Reference proteome</keyword>